<feature type="domain" description="DUF218" evidence="2">
    <location>
        <begin position="87"/>
        <end position="250"/>
    </location>
</feature>
<evidence type="ECO:0000313" key="4">
    <source>
        <dbReference type="Proteomes" id="UP000037600"/>
    </source>
</evidence>
<dbReference type="GO" id="GO:0043164">
    <property type="term" value="P:Gram-negative-bacterium-type cell wall biogenesis"/>
    <property type="evidence" value="ECO:0007669"/>
    <property type="project" value="TreeGrafter"/>
</dbReference>
<organism evidence="3 4">
    <name type="scientific">Catenovulum maritimum</name>
    <dbReference type="NCBI Taxonomy" id="1513271"/>
    <lineage>
        <taxon>Bacteria</taxon>
        <taxon>Pseudomonadati</taxon>
        <taxon>Pseudomonadota</taxon>
        <taxon>Gammaproteobacteria</taxon>
        <taxon>Alteromonadales</taxon>
        <taxon>Alteromonadaceae</taxon>
        <taxon>Catenovulum</taxon>
    </lineage>
</organism>
<evidence type="ECO:0000256" key="1">
    <source>
        <dbReference type="SAM" id="Phobius"/>
    </source>
</evidence>
<dbReference type="CDD" id="cd06259">
    <property type="entry name" value="YdcF-like"/>
    <property type="match status" value="1"/>
</dbReference>
<reference evidence="3 4" key="1">
    <citation type="submission" date="2015-04" db="EMBL/GenBank/DDBJ databases">
        <title>Draft Genome Sequence of the Novel Agar-Digesting Marine Bacterium Q1.</title>
        <authorList>
            <person name="Li Y."/>
            <person name="Li D."/>
            <person name="Chen G."/>
            <person name="Du Z."/>
        </authorList>
    </citation>
    <scope>NUCLEOTIDE SEQUENCE [LARGE SCALE GENOMIC DNA]</scope>
    <source>
        <strain evidence="3 4">Q1</strain>
    </source>
</reference>
<comment type="caution">
    <text evidence="3">The sequence shown here is derived from an EMBL/GenBank/DDBJ whole genome shotgun (WGS) entry which is preliminary data.</text>
</comment>
<dbReference type="InterPro" id="IPR003848">
    <property type="entry name" value="DUF218"/>
</dbReference>
<proteinExistence type="predicted"/>
<sequence length="261" mass="28995">MDILFTIKKVLGVIISPFPICCFIIFVGLIILFKAKRDLNKIKRAKCFLSIGILLLLLISSPIVSFQLLRPIETVYAKYQDVEQSVDNIIVLGCYNTEDASLPLVANIKPCSLYRVVEAARLARVYPEAEIILSGWQKTKGREYSHPAYMAQLLISLGIDEERIVLKEENNDTSEEAISLKSIAVGKSNLLVSSASHLKRAVKIFDAQGISVTPVPAEFLAREVGGSFHALLPSGDAINNTQRAFYELLGNIWVWMLSVLK</sequence>
<dbReference type="InterPro" id="IPR051599">
    <property type="entry name" value="Cell_Envelope_Assoc"/>
</dbReference>
<feature type="transmembrane region" description="Helical" evidence="1">
    <location>
        <begin position="47"/>
        <end position="69"/>
    </location>
</feature>
<dbReference type="Pfam" id="PF02698">
    <property type="entry name" value="DUF218"/>
    <property type="match status" value="1"/>
</dbReference>
<name>A0A0J8GP87_9ALTE</name>
<gene>
    <name evidence="3" type="ORF">XM47_13360</name>
</gene>
<evidence type="ECO:0000313" key="3">
    <source>
        <dbReference type="EMBL" id="KMT64625.1"/>
    </source>
</evidence>
<dbReference type="PANTHER" id="PTHR30336">
    <property type="entry name" value="INNER MEMBRANE PROTEIN, PROBABLE PERMEASE"/>
    <property type="match status" value="1"/>
</dbReference>
<keyword evidence="1" id="KW-0472">Membrane</keyword>
<dbReference type="Proteomes" id="UP000037600">
    <property type="component" value="Unassembled WGS sequence"/>
</dbReference>
<dbReference type="GO" id="GO:0000270">
    <property type="term" value="P:peptidoglycan metabolic process"/>
    <property type="evidence" value="ECO:0007669"/>
    <property type="project" value="TreeGrafter"/>
</dbReference>
<dbReference type="EMBL" id="LAZL01000022">
    <property type="protein sequence ID" value="KMT64625.1"/>
    <property type="molecule type" value="Genomic_DNA"/>
</dbReference>
<dbReference type="OrthoDB" id="9809813at2"/>
<keyword evidence="4" id="KW-1185">Reference proteome</keyword>
<dbReference type="PANTHER" id="PTHR30336:SF4">
    <property type="entry name" value="ENVELOPE BIOGENESIS FACTOR ELYC"/>
    <property type="match status" value="1"/>
</dbReference>
<dbReference type="STRING" id="1513271.XM47_13360"/>
<keyword evidence="1" id="KW-0812">Transmembrane</keyword>
<keyword evidence="1" id="KW-1133">Transmembrane helix</keyword>
<protein>
    <recommendedName>
        <fullName evidence="2">DUF218 domain-containing protein</fullName>
    </recommendedName>
</protein>
<dbReference type="AlphaFoldDB" id="A0A0J8GP87"/>
<feature type="transmembrane region" description="Helical" evidence="1">
    <location>
        <begin position="12"/>
        <end position="35"/>
    </location>
</feature>
<dbReference type="GO" id="GO:0005886">
    <property type="term" value="C:plasma membrane"/>
    <property type="evidence" value="ECO:0007669"/>
    <property type="project" value="TreeGrafter"/>
</dbReference>
<accession>A0A0J8GP87</accession>
<dbReference type="RefSeq" id="WP_048693434.1">
    <property type="nucleotide sequence ID" value="NZ_KQ130495.1"/>
</dbReference>
<evidence type="ECO:0000259" key="2">
    <source>
        <dbReference type="Pfam" id="PF02698"/>
    </source>
</evidence>